<feature type="compositionally biased region" description="Polar residues" evidence="1">
    <location>
        <begin position="440"/>
        <end position="451"/>
    </location>
</feature>
<sequence length="467" mass="53584">MADKMKKKDLDNILKDGFAWKTIAGYRIPYIMRLVNDKHLKFVATRMAEYELLKKYLHNIHSYIYTSCTPVIAYVITDSEAKILNYLNETHYGNGKDFQFLAGIDYIVRLEDIQKFYLYINICYKKLKCNNTSGYKEKCGFIRINSDPFSCVPYCTQNGQKYLPLFYFEGDTENLIQKTIKLENWNLAYLRFCWKIQGVKAEFFAGDSCLVVSLDDIKNLYPPETHFEDIWPFKMANSHLSTNQNSFKTNTPGSWFKVVPDKNSIPHMSSTTPVPIIPHSTQVKKNQMELQQTQQQQQQQQIITTPQIQAQENNSNNAPYKIQMAALEGKTIHCINANPCIYSDWMVTLKDLVWMVLPSCNVAKCAHILHICLKSTILFGKSEQLAMLKENGLIRSMNPADTPMAMLKDVTLLLPQLKTLVLMQDKELYTNTNLQVDLPSDNISARNSSDTGEADQLSEAMSTCKIK</sequence>
<protein>
    <submittedName>
        <fullName evidence="2">Uncharacterized protein</fullName>
    </submittedName>
</protein>
<reference evidence="3" key="1">
    <citation type="submission" date="2010-06" db="EMBL/GenBank/DDBJ databases">
        <authorList>
            <person name="Jiang H."/>
            <person name="Abraham K."/>
            <person name="Ali S."/>
            <person name="Alsbrooks S.L."/>
            <person name="Anim B.N."/>
            <person name="Anosike U.S."/>
            <person name="Attaway T."/>
            <person name="Bandaranaike D.P."/>
            <person name="Battles P.K."/>
            <person name="Bell S.N."/>
            <person name="Bell A.V."/>
            <person name="Beltran B."/>
            <person name="Bickham C."/>
            <person name="Bustamante Y."/>
            <person name="Caleb T."/>
            <person name="Canada A."/>
            <person name="Cardenas V."/>
            <person name="Carter K."/>
            <person name="Chacko J."/>
            <person name="Chandrabose M.N."/>
            <person name="Chavez D."/>
            <person name="Chavez A."/>
            <person name="Chen L."/>
            <person name="Chu H.-S."/>
            <person name="Claassen K.J."/>
            <person name="Cockrell R."/>
            <person name="Collins M."/>
            <person name="Cooper J.A."/>
            <person name="Cree A."/>
            <person name="Curry S.M."/>
            <person name="Da Y."/>
            <person name="Dao M.D."/>
            <person name="Das B."/>
            <person name="Davila M.-L."/>
            <person name="Davy-Carroll L."/>
            <person name="Denson S."/>
            <person name="Dinh H."/>
            <person name="Ebong V.E."/>
            <person name="Edwards J.R."/>
            <person name="Egan A."/>
            <person name="El-Daye J."/>
            <person name="Escobedo L."/>
            <person name="Fernandez S."/>
            <person name="Fernando P.R."/>
            <person name="Flagg N."/>
            <person name="Forbes L.D."/>
            <person name="Fowler R.G."/>
            <person name="Fu Q."/>
            <person name="Gabisi R.A."/>
            <person name="Ganer J."/>
            <person name="Garbino Pronczuk A."/>
            <person name="Garcia R.M."/>
            <person name="Garner T."/>
            <person name="Garrett T.E."/>
            <person name="Gonzalez D.A."/>
            <person name="Hamid H."/>
            <person name="Hawkins E.S."/>
            <person name="Hirani K."/>
            <person name="Hogues M.E."/>
            <person name="Hollins B."/>
            <person name="Hsiao C.-H."/>
            <person name="Jabil R."/>
            <person name="James M.L."/>
            <person name="Jhangiani S.N."/>
            <person name="Johnson B."/>
            <person name="Johnson Q."/>
            <person name="Joshi V."/>
            <person name="Kalu J.B."/>
            <person name="Kam C."/>
            <person name="Kashfia A."/>
            <person name="Keebler J."/>
            <person name="Kisamo H."/>
            <person name="Kovar C.L."/>
            <person name="Lago L.A."/>
            <person name="Lai C.-Y."/>
            <person name="Laidlaw J."/>
            <person name="Lara F."/>
            <person name="Le T.-K."/>
            <person name="Lee S.L."/>
            <person name="Legall F.H."/>
            <person name="Lemon S.J."/>
            <person name="Lewis L.R."/>
            <person name="Li B."/>
            <person name="Liu Y."/>
            <person name="Liu Y.-S."/>
            <person name="Lopez J."/>
            <person name="Lozado R.J."/>
            <person name="Lu J."/>
            <person name="Madu R.C."/>
            <person name="Maheshwari M."/>
            <person name="Maheshwari R."/>
            <person name="Malloy K."/>
            <person name="Martinez E."/>
            <person name="Mathew T."/>
            <person name="Mercado I.C."/>
            <person name="Mercado C."/>
            <person name="Meyer B."/>
            <person name="Montgomery K."/>
            <person name="Morgan M.B."/>
            <person name="Munidasa M."/>
            <person name="Nazareth L.V."/>
            <person name="Nelson J."/>
            <person name="Ng B.M."/>
            <person name="Nguyen N.B."/>
            <person name="Nguyen P.Q."/>
            <person name="Nguyen T."/>
            <person name="Obregon M."/>
            <person name="Okwuonu G.O."/>
            <person name="Onwere C.G."/>
            <person name="Orozco G."/>
            <person name="Parra A."/>
            <person name="Patel S."/>
            <person name="Patil S."/>
            <person name="Perez A."/>
            <person name="Perez Y."/>
            <person name="Pham C."/>
            <person name="Primus E.L."/>
            <person name="Pu L.-L."/>
            <person name="Puazo M."/>
            <person name="Qin X."/>
            <person name="Quiroz J.B."/>
            <person name="Reese J."/>
            <person name="Richards S."/>
            <person name="Rives C.M."/>
            <person name="Robberts R."/>
            <person name="Ruiz S.J."/>
            <person name="Ruiz M.J."/>
            <person name="Santibanez J."/>
            <person name="Schneider B.W."/>
            <person name="Sisson I."/>
            <person name="Smith M."/>
            <person name="Sodergren E."/>
            <person name="Song X.-Z."/>
            <person name="Song B.B."/>
            <person name="Summersgill H."/>
            <person name="Thelus R."/>
            <person name="Thornton R.D."/>
            <person name="Trejos Z.Y."/>
            <person name="Usmani K."/>
            <person name="Vattathil S."/>
            <person name="Villasana D."/>
            <person name="Walker D.L."/>
            <person name="Wang S."/>
            <person name="Wang K."/>
            <person name="White C.S."/>
            <person name="Williams A.C."/>
            <person name="Williamson J."/>
            <person name="Wilson K."/>
            <person name="Woghiren I.O."/>
            <person name="Woodworth J.R."/>
            <person name="Worley K.C."/>
            <person name="Wright R.A."/>
            <person name="Wu W."/>
            <person name="Young L."/>
            <person name="Zhang L."/>
            <person name="Zhang J."/>
            <person name="Zhu Y."/>
            <person name="Muzny D.M."/>
            <person name="Weinstock G."/>
            <person name="Gibbs R.A."/>
        </authorList>
    </citation>
    <scope>NUCLEOTIDE SEQUENCE [LARGE SCALE GENOMIC DNA]</scope>
    <source>
        <strain evidence="3">LSR1</strain>
    </source>
</reference>
<dbReference type="Proteomes" id="UP000007819">
    <property type="component" value="Chromosome X"/>
</dbReference>
<proteinExistence type="predicted"/>
<accession>A0A8R2FB14</accession>
<evidence type="ECO:0000256" key="1">
    <source>
        <dbReference type="SAM" id="MobiDB-lite"/>
    </source>
</evidence>
<dbReference type="AlphaFoldDB" id="A0A8R2FB14"/>
<feature type="region of interest" description="Disordered" evidence="1">
    <location>
        <begin position="440"/>
        <end position="467"/>
    </location>
</feature>
<evidence type="ECO:0000313" key="3">
    <source>
        <dbReference type="Proteomes" id="UP000007819"/>
    </source>
</evidence>
<keyword evidence="3" id="KW-1185">Reference proteome</keyword>
<dbReference type="OrthoDB" id="6615917at2759"/>
<dbReference type="GeneID" id="100573925"/>
<dbReference type="EnsemblMetazoa" id="XM_008186221.3">
    <property type="protein sequence ID" value="XP_008184443.1"/>
    <property type="gene ID" value="LOC100573925"/>
</dbReference>
<evidence type="ECO:0000313" key="2">
    <source>
        <dbReference type="EnsemblMetazoa" id="XP_008184443.1"/>
    </source>
</evidence>
<name>A0A8R2FB14_ACYPI</name>
<reference evidence="2" key="2">
    <citation type="submission" date="2022-06" db="UniProtKB">
        <authorList>
            <consortium name="EnsemblMetazoa"/>
        </authorList>
    </citation>
    <scope>IDENTIFICATION</scope>
</reference>
<organism evidence="2 3">
    <name type="scientific">Acyrthosiphon pisum</name>
    <name type="common">Pea aphid</name>
    <dbReference type="NCBI Taxonomy" id="7029"/>
    <lineage>
        <taxon>Eukaryota</taxon>
        <taxon>Metazoa</taxon>
        <taxon>Ecdysozoa</taxon>
        <taxon>Arthropoda</taxon>
        <taxon>Hexapoda</taxon>
        <taxon>Insecta</taxon>
        <taxon>Pterygota</taxon>
        <taxon>Neoptera</taxon>
        <taxon>Paraneoptera</taxon>
        <taxon>Hemiptera</taxon>
        <taxon>Sternorrhyncha</taxon>
        <taxon>Aphidomorpha</taxon>
        <taxon>Aphidoidea</taxon>
        <taxon>Aphididae</taxon>
        <taxon>Macrosiphini</taxon>
        <taxon>Acyrthosiphon</taxon>
    </lineage>
</organism>
<dbReference type="KEGG" id="api:100573925"/>
<dbReference type="RefSeq" id="XP_008184443.1">
    <property type="nucleotide sequence ID" value="XM_008186221.2"/>
</dbReference>